<evidence type="ECO:0000313" key="4">
    <source>
        <dbReference type="EMBL" id="KAF5328597.1"/>
    </source>
</evidence>
<feature type="region of interest" description="Disordered" evidence="2">
    <location>
        <begin position="339"/>
        <end position="443"/>
    </location>
</feature>
<evidence type="ECO:0000256" key="2">
    <source>
        <dbReference type="SAM" id="MobiDB-lite"/>
    </source>
</evidence>
<dbReference type="EMBL" id="JAACJJ010000003">
    <property type="protein sequence ID" value="KAF5328597.1"/>
    <property type="molecule type" value="Genomic_DNA"/>
</dbReference>
<dbReference type="InterPro" id="IPR009449">
    <property type="entry name" value="Sec2_N"/>
</dbReference>
<dbReference type="InterPro" id="IPR040351">
    <property type="entry name" value="RAB3IL/RAB3IP/Sec2"/>
</dbReference>
<reference evidence="4 5" key="1">
    <citation type="journal article" date="2020" name="ISME J.">
        <title>Uncovering the hidden diversity of litter-decomposition mechanisms in mushroom-forming fungi.</title>
        <authorList>
            <person name="Floudas D."/>
            <person name="Bentzer J."/>
            <person name="Ahren D."/>
            <person name="Johansson T."/>
            <person name="Persson P."/>
            <person name="Tunlid A."/>
        </authorList>
    </citation>
    <scope>NUCLEOTIDE SEQUENCE [LARGE SCALE GENOMIC DNA]</scope>
    <source>
        <strain evidence="4 5">CBS 101986</strain>
    </source>
</reference>
<dbReference type="PANTHER" id="PTHR14430">
    <property type="entry name" value="RABIN3-RELATED"/>
    <property type="match status" value="1"/>
</dbReference>
<dbReference type="GO" id="GO:0005085">
    <property type="term" value="F:guanyl-nucleotide exchange factor activity"/>
    <property type="evidence" value="ECO:0007669"/>
    <property type="project" value="InterPro"/>
</dbReference>
<sequence length="443" mass="48847">MRHTDLSQNLTSSLLPEQKMLHFPSKLQSNPQNGIPRRSDSLNLNATQQKSASHPIFLKIEEELHDARRVYSDGQEDDLRYALNMVIHRVGELSSLLSDAYKTQADLEVQLNVAKSNLQLVIANNEMLEDALKKDTSGQSKNIGWGRTSAREDSARQSLERSQSLDYHADSSPPPSASTQDNRFFKFRFSGSSASASSSRPPSRTESPHIPQGVGHHLNSPSMPSLTAAAHSKEVDDLTAQLEKERSARKAVMEQKKALEDELESLSQALFEEANKMVADERRKRAETEDELKELKEEKAALRSALNLIEGENTHLRTNSQASSPQSGYIISPRFSRAHSRSASEIAIKSRPASLDIFPPLPPSPSPDRSVYDEPDTRASLSVETDHSATTSYLSVLSPEEDSQPTPRYRTTELAPSNGPDDMFDSSPWADAPSSSSTPATAS</sequence>
<feature type="compositionally biased region" description="Basic and acidic residues" evidence="2">
    <location>
        <begin position="149"/>
        <end position="159"/>
    </location>
</feature>
<feature type="region of interest" description="Disordered" evidence="2">
    <location>
        <begin position="133"/>
        <end position="235"/>
    </location>
</feature>
<evidence type="ECO:0000259" key="3">
    <source>
        <dbReference type="Pfam" id="PF06428"/>
    </source>
</evidence>
<dbReference type="Pfam" id="PF06428">
    <property type="entry name" value="Sec2p"/>
    <property type="match status" value="1"/>
</dbReference>
<feature type="compositionally biased region" description="Polar residues" evidence="2">
    <location>
        <begin position="379"/>
        <end position="395"/>
    </location>
</feature>
<dbReference type="GO" id="GO:0051286">
    <property type="term" value="C:cell tip"/>
    <property type="evidence" value="ECO:0007669"/>
    <property type="project" value="TreeGrafter"/>
</dbReference>
<evidence type="ECO:0000256" key="1">
    <source>
        <dbReference type="ARBA" id="ARBA00023054"/>
    </source>
</evidence>
<name>A0A8H5BUG8_9AGAR</name>
<evidence type="ECO:0000313" key="5">
    <source>
        <dbReference type="Proteomes" id="UP000567179"/>
    </source>
</evidence>
<dbReference type="SUPFAM" id="SSF144284">
    <property type="entry name" value="Sec2 N-terminal region"/>
    <property type="match status" value="1"/>
</dbReference>
<dbReference type="PANTHER" id="PTHR14430:SF0">
    <property type="entry name" value="SEC2P DOMAIN-CONTAINING PROTEIN"/>
    <property type="match status" value="1"/>
</dbReference>
<dbReference type="Proteomes" id="UP000567179">
    <property type="component" value="Unassembled WGS sequence"/>
</dbReference>
<keyword evidence="5" id="KW-1185">Reference proteome</keyword>
<comment type="caution">
    <text evidence="4">The sequence shown here is derived from an EMBL/GenBank/DDBJ whole genome shotgun (WGS) entry which is preliminary data.</text>
</comment>
<organism evidence="4 5">
    <name type="scientific">Psilocybe cf. subviscida</name>
    <dbReference type="NCBI Taxonomy" id="2480587"/>
    <lineage>
        <taxon>Eukaryota</taxon>
        <taxon>Fungi</taxon>
        <taxon>Dikarya</taxon>
        <taxon>Basidiomycota</taxon>
        <taxon>Agaricomycotina</taxon>
        <taxon>Agaricomycetes</taxon>
        <taxon>Agaricomycetidae</taxon>
        <taxon>Agaricales</taxon>
        <taxon>Agaricineae</taxon>
        <taxon>Strophariaceae</taxon>
        <taxon>Psilocybe</taxon>
    </lineage>
</organism>
<keyword evidence="1" id="KW-0175">Coiled coil</keyword>
<dbReference type="GO" id="GO:0070319">
    <property type="term" value="C:Golgi to plasma membrane transport vesicle"/>
    <property type="evidence" value="ECO:0007669"/>
    <property type="project" value="TreeGrafter"/>
</dbReference>
<feature type="compositionally biased region" description="Low complexity" evidence="2">
    <location>
        <begin position="187"/>
        <end position="204"/>
    </location>
</feature>
<proteinExistence type="predicted"/>
<dbReference type="OrthoDB" id="5560525at2759"/>
<protein>
    <recommendedName>
        <fullName evidence="3">GDP/GTP exchange factor Sec2 N-terminal domain-containing protein</fullName>
    </recommendedName>
</protein>
<accession>A0A8H5BUG8</accession>
<dbReference type="AlphaFoldDB" id="A0A8H5BUG8"/>
<feature type="domain" description="GDP/GTP exchange factor Sec2 N-terminal" evidence="3">
    <location>
        <begin position="228"/>
        <end position="298"/>
    </location>
</feature>
<dbReference type="Gene3D" id="6.10.140.910">
    <property type="match status" value="1"/>
</dbReference>
<feature type="compositionally biased region" description="Low complexity" evidence="2">
    <location>
        <begin position="425"/>
        <end position="443"/>
    </location>
</feature>
<dbReference type="GO" id="GO:0006887">
    <property type="term" value="P:exocytosis"/>
    <property type="evidence" value="ECO:0007669"/>
    <property type="project" value="TreeGrafter"/>
</dbReference>
<gene>
    <name evidence="4" type="ORF">D9619_011596</name>
</gene>